<dbReference type="Pfam" id="PF02362">
    <property type="entry name" value="B3"/>
    <property type="match status" value="1"/>
</dbReference>
<comment type="caution">
    <text evidence="7">The sequence shown here is derived from an EMBL/GenBank/DDBJ whole genome shotgun (WGS) entry which is preliminary data.</text>
</comment>
<evidence type="ECO:0000313" key="7">
    <source>
        <dbReference type="EMBL" id="OWM82220.1"/>
    </source>
</evidence>
<evidence type="ECO:0000256" key="1">
    <source>
        <dbReference type="ARBA" id="ARBA00004123"/>
    </source>
</evidence>
<feature type="domain" description="TF-B3" evidence="6">
    <location>
        <begin position="1"/>
        <end position="49"/>
    </location>
</feature>
<dbReference type="Proteomes" id="UP000197138">
    <property type="component" value="Unassembled WGS sequence"/>
</dbReference>
<dbReference type="InterPro" id="IPR015300">
    <property type="entry name" value="DNA-bd_pseudobarrel_sf"/>
</dbReference>
<dbReference type="PANTHER" id="PTHR31391">
    <property type="entry name" value="B3 DOMAIN-CONTAINING PROTEIN OS11G0197600-RELATED"/>
    <property type="match status" value="1"/>
</dbReference>
<sequence>MFCYTEEHRGKFCAGWLKFLKENHLRNGDVCVFELVKKNVFEVHFFRCSAYS</sequence>
<evidence type="ECO:0000256" key="4">
    <source>
        <dbReference type="ARBA" id="ARBA00023163"/>
    </source>
</evidence>
<dbReference type="EMBL" id="MTKT01002011">
    <property type="protein sequence ID" value="OWM82220.1"/>
    <property type="molecule type" value="Genomic_DNA"/>
</dbReference>
<keyword evidence="2" id="KW-0805">Transcription regulation</keyword>
<dbReference type="PANTHER" id="PTHR31391:SF143">
    <property type="entry name" value="B3 DNA-BINDING DOMAIN PROTEIN"/>
    <property type="match status" value="1"/>
</dbReference>
<dbReference type="InterPro" id="IPR003340">
    <property type="entry name" value="B3_DNA-bd"/>
</dbReference>
<name>A0A218XBX4_PUNGR</name>
<gene>
    <name evidence="7" type="ORF">CDL15_Pgr001794</name>
</gene>
<proteinExistence type="predicted"/>
<keyword evidence="3" id="KW-0238">DNA-binding</keyword>
<evidence type="ECO:0000256" key="2">
    <source>
        <dbReference type="ARBA" id="ARBA00023015"/>
    </source>
</evidence>
<reference evidence="8" key="1">
    <citation type="journal article" date="2017" name="Plant J.">
        <title>The pomegranate (Punica granatum L.) genome and the genomics of punicalagin biosynthesis.</title>
        <authorList>
            <person name="Qin G."/>
            <person name="Xu C."/>
            <person name="Ming R."/>
            <person name="Tang H."/>
            <person name="Guyot R."/>
            <person name="Kramer E.M."/>
            <person name="Hu Y."/>
            <person name="Yi X."/>
            <person name="Qi Y."/>
            <person name="Xu X."/>
            <person name="Gao Z."/>
            <person name="Pan H."/>
            <person name="Jian J."/>
            <person name="Tian Y."/>
            <person name="Yue Z."/>
            <person name="Xu Y."/>
        </authorList>
    </citation>
    <scope>NUCLEOTIDE SEQUENCE [LARGE SCALE GENOMIC DNA]</scope>
    <source>
        <strain evidence="8">cv. Dabenzi</strain>
    </source>
</reference>
<dbReference type="PROSITE" id="PS50863">
    <property type="entry name" value="B3"/>
    <property type="match status" value="1"/>
</dbReference>
<dbReference type="GO" id="GO:0003677">
    <property type="term" value="F:DNA binding"/>
    <property type="evidence" value="ECO:0007669"/>
    <property type="project" value="UniProtKB-KW"/>
</dbReference>
<evidence type="ECO:0000256" key="3">
    <source>
        <dbReference type="ARBA" id="ARBA00023125"/>
    </source>
</evidence>
<dbReference type="AlphaFoldDB" id="A0A218XBX4"/>
<organism evidence="7 8">
    <name type="scientific">Punica granatum</name>
    <name type="common">Pomegranate</name>
    <dbReference type="NCBI Taxonomy" id="22663"/>
    <lineage>
        <taxon>Eukaryota</taxon>
        <taxon>Viridiplantae</taxon>
        <taxon>Streptophyta</taxon>
        <taxon>Embryophyta</taxon>
        <taxon>Tracheophyta</taxon>
        <taxon>Spermatophyta</taxon>
        <taxon>Magnoliopsida</taxon>
        <taxon>eudicotyledons</taxon>
        <taxon>Gunneridae</taxon>
        <taxon>Pentapetalae</taxon>
        <taxon>rosids</taxon>
        <taxon>malvids</taxon>
        <taxon>Myrtales</taxon>
        <taxon>Lythraceae</taxon>
        <taxon>Punica</taxon>
    </lineage>
</organism>
<dbReference type="CDD" id="cd10017">
    <property type="entry name" value="B3_DNA"/>
    <property type="match status" value="1"/>
</dbReference>
<keyword evidence="5" id="KW-0539">Nucleus</keyword>
<dbReference type="GO" id="GO:0005634">
    <property type="term" value="C:nucleus"/>
    <property type="evidence" value="ECO:0007669"/>
    <property type="project" value="UniProtKB-SubCell"/>
</dbReference>
<dbReference type="SUPFAM" id="SSF101936">
    <property type="entry name" value="DNA-binding pseudobarrel domain"/>
    <property type="match status" value="1"/>
</dbReference>
<dbReference type="Gene3D" id="2.40.330.10">
    <property type="entry name" value="DNA-binding pseudobarrel domain"/>
    <property type="match status" value="1"/>
</dbReference>
<keyword evidence="4" id="KW-0804">Transcription</keyword>
<evidence type="ECO:0000313" key="8">
    <source>
        <dbReference type="Proteomes" id="UP000197138"/>
    </source>
</evidence>
<protein>
    <recommendedName>
        <fullName evidence="6">TF-B3 domain-containing protein</fullName>
    </recommendedName>
</protein>
<comment type="subcellular location">
    <subcellularLocation>
        <location evidence="1">Nucleus</location>
    </subcellularLocation>
</comment>
<evidence type="ECO:0000256" key="5">
    <source>
        <dbReference type="ARBA" id="ARBA00023242"/>
    </source>
</evidence>
<dbReference type="InterPro" id="IPR044837">
    <property type="entry name" value="REM16-like"/>
</dbReference>
<accession>A0A218XBX4</accession>
<evidence type="ECO:0000259" key="6">
    <source>
        <dbReference type="PROSITE" id="PS50863"/>
    </source>
</evidence>